<dbReference type="PIRSF" id="PIRSF018297">
    <property type="entry name" value="Doc"/>
    <property type="match status" value="1"/>
</dbReference>
<keyword evidence="3" id="KW-1185">Reference proteome</keyword>
<dbReference type="AlphaFoldDB" id="A0A1X7LJA2"/>
<proteinExistence type="predicted"/>
<gene>
    <name evidence="2" type="ORF">SAMN05661096_04109</name>
</gene>
<organism evidence="2 3">
    <name type="scientific">Marivirga sericea</name>
    <dbReference type="NCBI Taxonomy" id="1028"/>
    <lineage>
        <taxon>Bacteria</taxon>
        <taxon>Pseudomonadati</taxon>
        <taxon>Bacteroidota</taxon>
        <taxon>Cytophagia</taxon>
        <taxon>Cytophagales</taxon>
        <taxon>Marivirgaceae</taxon>
        <taxon>Marivirga</taxon>
    </lineage>
</organism>
<evidence type="ECO:0000313" key="2">
    <source>
        <dbReference type="EMBL" id="SMG53865.1"/>
    </source>
</evidence>
<accession>A0A1X7LJA2</accession>
<dbReference type="InterPro" id="IPR006440">
    <property type="entry name" value="Doc"/>
</dbReference>
<dbReference type="PANTHER" id="PTHR39426">
    <property type="entry name" value="HOMOLOGY TO DEATH-ON-CURING PROTEIN OF PHAGE P1"/>
    <property type="match status" value="1"/>
</dbReference>
<dbReference type="RefSeq" id="WP_085519214.1">
    <property type="nucleotide sequence ID" value="NZ_FXAW01000018.1"/>
</dbReference>
<dbReference type="GO" id="GO:0016301">
    <property type="term" value="F:kinase activity"/>
    <property type="evidence" value="ECO:0007669"/>
    <property type="project" value="InterPro"/>
</dbReference>
<dbReference type="NCBIfam" id="TIGR01550">
    <property type="entry name" value="DOC_P1"/>
    <property type="match status" value="1"/>
</dbReference>
<dbReference type="PROSITE" id="PS51459">
    <property type="entry name" value="FIDO"/>
    <property type="match status" value="1"/>
</dbReference>
<dbReference type="InterPro" id="IPR053737">
    <property type="entry name" value="Type_II_TA_Toxin"/>
</dbReference>
<feature type="domain" description="Fido" evidence="1">
    <location>
        <begin position="2"/>
        <end position="120"/>
    </location>
</feature>
<evidence type="ECO:0000259" key="1">
    <source>
        <dbReference type="PROSITE" id="PS51459"/>
    </source>
</evidence>
<dbReference type="STRING" id="1028.SAMN05661096_04109"/>
<dbReference type="Pfam" id="PF02661">
    <property type="entry name" value="Fic"/>
    <property type="match status" value="1"/>
</dbReference>
<evidence type="ECO:0000313" key="3">
    <source>
        <dbReference type="Proteomes" id="UP000193804"/>
    </source>
</evidence>
<protein>
    <submittedName>
        <fullName evidence="2">Death on curing protein</fullName>
    </submittedName>
</protein>
<reference evidence="3" key="1">
    <citation type="submission" date="2017-04" db="EMBL/GenBank/DDBJ databases">
        <authorList>
            <person name="Varghese N."/>
            <person name="Submissions S."/>
        </authorList>
    </citation>
    <scope>NUCLEOTIDE SEQUENCE [LARGE SCALE GENOMIC DNA]</scope>
    <source>
        <strain evidence="3">DSM 4125</strain>
    </source>
</reference>
<dbReference type="PANTHER" id="PTHR39426:SF1">
    <property type="entry name" value="HOMOLOGY TO DEATH-ON-CURING PROTEIN OF PHAGE P1"/>
    <property type="match status" value="1"/>
</dbReference>
<name>A0A1X7LJA2_9BACT</name>
<dbReference type="EMBL" id="FXAW01000018">
    <property type="protein sequence ID" value="SMG53865.1"/>
    <property type="molecule type" value="Genomic_DNA"/>
</dbReference>
<dbReference type="InterPro" id="IPR036597">
    <property type="entry name" value="Fido-like_dom_sf"/>
</dbReference>
<dbReference type="Gene3D" id="1.20.120.1870">
    <property type="entry name" value="Fic/DOC protein, Fido domain"/>
    <property type="match status" value="1"/>
</dbReference>
<sequence length="123" mass="14013">MISEEEVVEIHDILIDKFGGSRGIRDKELLNSAVSRPYQTFDGKELYPSAIDKAAAILESIVKNHPFSDGNKRTGYVLARLLIMNDKLDIYADQDEKYDLVISVSKGETDFAQIKDWLQKYSR</sequence>
<dbReference type="OrthoDB" id="9802752at2"/>
<dbReference type="SUPFAM" id="SSF140931">
    <property type="entry name" value="Fic-like"/>
    <property type="match status" value="1"/>
</dbReference>
<dbReference type="InterPro" id="IPR003812">
    <property type="entry name" value="Fido"/>
</dbReference>
<dbReference type="Proteomes" id="UP000193804">
    <property type="component" value="Unassembled WGS sequence"/>
</dbReference>